<evidence type="ECO:0000256" key="4">
    <source>
        <dbReference type="ARBA" id="ARBA00022547"/>
    </source>
</evidence>
<dbReference type="PANTHER" id="PTHR42823">
    <property type="entry name" value="ATP SYNTHASE SUBUNIT A, CHLOROPLASTIC"/>
    <property type="match status" value="1"/>
</dbReference>
<sequence>MKLRNLLVATGLLASASAASAADGAVSPHAYEIGEIFGIAITNSMVTSWVISLILILVIRLMVGKISLVPSKGQVVIETLVIGVRDLISPIVGKRMVGPTFWLLGGLFTFILISNWSGLLPGVGTIGHDTVQIHFDSVEQQNAFNSLPEGSEEREDMIKELRKEGQVHDHFRYVIRPANADLNMTFALAAVSMVAWLYYIFVYVGPRGVVKDIFGNKADKENVPMPVYYLLTIIFIGVGFIEIISILFRPVSLSFRLFGNMFGGENLLTSMHGIFAFLLPIPFYFLEVIIGFVQALVFTLLVAVYIGLICNHGDEEHGH</sequence>
<dbReference type="GO" id="GO:0005886">
    <property type="term" value="C:plasma membrane"/>
    <property type="evidence" value="ECO:0007669"/>
    <property type="project" value="UniProtKB-SubCell"/>
</dbReference>
<evidence type="ECO:0000256" key="6">
    <source>
        <dbReference type="ARBA" id="ARBA00022781"/>
    </source>
</evidence>
<dbReference type="NCBIfam" id="TIGR01131">
    <property type="entry name" value="ATP_synt_6_or_A"/>
    <property type="match status" value="1"/>
</dbReference>
<keyword evidence="7 11" id="KW-1133">Transmembrane helix</keyword>
<dbReference type="InterPro" id="IPR045082">
    <property type="entry name" value="ATP_syn_F0_a_bact/chloroplast"/>
</dbReference>
<feature type="transmembrane region" description="Helical" evidence="11">
    <location>
        <begin position="186"/>
        <end position="206"/>
    </location>
</feature>
<keyword evidence="5 11" id="KW-0812">Transmembrane</keyword>
<dbReference type="EMBL" id="JACHVA010000009">
    <property type="protein sequence ID" value="MBC2600273.1"/>
    <property type="molecule type" value="Genomic_DNA"/>
</dbReference>
<feature type="transmembrane region" description="Helical" evidence="11">
    <location>
        <begin position="37"/>
        <end position="63"/>
    </location>
</feature>
<keyword evidence="4 11" id="KW-0138">CF(0)</keyword>
<keyword evidence="15" id="KW-1185">Reference proteome</keyword>
<protein>
    <recommendedName>
        <fullName evidence="11 12">ATP synthase subunit a</fullName>
    </recommendedName>
    <alternativeName>
        <fullName evidence="11">ATP synthase F0 sector subunit a</fullName>
    </alternativeName>
    <alternativeName>
        <fullName evidence="11">F-ATPase subunit 6</fullName>
    </alternativeName>
</protein>
<dbReference type="Gene3D" id="1.20.120.220">
    <property type="entry name" value="ATP synthase, F0 complex, subunit A"/>
    <property type="match status" value="1"/>
</dbReference>
<feature type="signal peptide" evidence="13">
    <location>
        <begin position="1"/>
        <end position="21"/>
    </location>
</feature>
<evidence type="ECO:0000256" key="13">
    <source>
        <dbReference type="SAM" id="SignalP"/>
    </source>
</evidence>
<evidence type="ECO:0000256" key="7">
    <source>
        <dbReference type="ARBA" id="ARBA00022989"/>
    </source>
</evidence>
<dbReference type="RefSeq" id="WP_185691028.1">
    <property type="nucleotide sequence ID" value="NZ_JACHVA010000009.1"/>
</dbReference>
<evidence type="ECO:0000256" key="9">
    <source>
        <dbReference type="ARBA" id="ARBA00023136"/>
    </source>
</evidence>
<evidence type="ECO:0000313" key="14">
    <source>
        <dbReference type="EMBL" id="MBC2600273.1"/>
    </source>
</evidence>
<evidence type="ECO:0000256" key="1">
    <source>
        <dbReference type="ARBA" id="ARBA00004141"/>
    </source>
</evidence>
<feature type="transmembrane region" description="Helical" evidence="11">
    <location>
        <begin position="292"/>
        <end position="310"/>
    </location>
</feature>
<evidence type="ECO:0000256" key="3">
    <source>
        <dbReference type="ARBA" id="ARBA00022448"/>
    </source>
</evidence>
<dbReference type="HAMAP" id="MF_01393">
    <property type="entry name" value="ATP_synth_a_bact"/>
    <property type="match status" value="1"/>
</dbReference>
<keyword evidence="9 11" id="KW-0472">Membrane</keyword>
<evidence type="ECO:0000256" key="8">
    <source>
        <dbReference type="ARBA" id="ARBA00023065"/>
    </source>
</evidence>
<dbReference type="SUPFAM" id="SSF81336">
    <property type="entry name" value="F1F0 ATP synthase subunit A"/>
    <property type="match status" value="1"/>
</dbReference>
<name>A0A7X1E2V1_9BACT</name>
<dbReference type="InterPro" id="IPR035908">
    <property type="entry name" value="F0_ATP_A_sf"/>
</dbReference>
<dbReference type="Proteomes" id="UP000525652">
    <property type="component" value="Unassembled WGS sequence"/>
</dbReference>
<keyword evidence="3 11" id="KW-0813">Transport</keyword>
<dbReference type="CDD" id="cd00310">
    <property type="entry name" value="ATP-synt_Fo_a_6"/>
    <property type="match status" value="1"/>
</dbReference>
<keyword evidence="6 11" id="KW-0375">Hydrogen ion transport</keyword>
<evidence type="ECO:0000256" key="2">
    <source>
        <dbReference type="ARBA" id="ARBA00006810"/>
    </source>
</evidence>
<comment type="caution">
    <text evidence="14">The sequence shown here is derived from an EMBL/GenBank/DDBJ whole genome shotgun (WGS) entry which is preliminary data.</text>
</comment>
<evidence type="ECO:0000256" key="10">
    <source>
        <dbReference type="ARBA" id="ARBA00023310"/>
    </source>
</evidence>
<dbReference type="PANTHER" id="PTHR42823:SF3">
    <property type="entry name" value="ATP SYNTHASE SUBUNIT A, CHLOROPLASTIC"/>
    <property type="match status" value="1"/>
</dbReference>
<evidence type="ECO:0000256" key="5">
    <source>
        <dbReference type="ARBA" id="ARBA00022692"/>
    </source>
</evidence>
<dbReference type="AlphaFoldDB" id="A0A7X1E2V1"/>
<dbReference type="GO" id="GO:0046933">
    <property type="term" value="F:proton-transporting ATP synthase activity, rotational mechanism"/>
    <property type="evidence" value="ECO:0007669"/>
    <property type="project" value="UniProtKB-UniRule"/>
</dbReference>
<comment type="subcellular location">
    <subcellularLocation>
        <location evidence="11 12">Cell membrane</location>
        <topology evidence="11 12">Multi-pass membrane protein</topology>
    </subcellularLocation>
    <subcellularLocation>
        <location evidence="1">Membrane</location>
        <topology evidence="1">Multi-pass membrane protein</topology>
    </subcellularLocation>
</comment>
<evidence type="ECO:0000313" key="15">
    <source>
        <dbReference type="Proteomes" id="UP000525652"/>
    </source>
</evidence>
<reference evidence="14 15" key="1">
    <citation type="submission" date="2020-07" db="EMBL/GenBank/DDBJ databases">
        <authorList>
            <person name="Feng X."/>
        </authorList>
    </citation>
    <scope>NUCLEOTIDE SEQUENCE [LARGE SCALE GENOMIC DNA]</scope>
    <source>
        <strain evidence="14 15">JCM14086</strain>
    </source>
</reference>
<dbReference type="Pfam" id="PF00119">
    <property type="entry name" value="ATP-synt_A"/>
    <property type="match status" value="1"/>
</dbReference>
<dbReference type="InterPro" id="IPR000568">
    <property type="entry name" value="ATP_synth_F0_asu"/>
</dbReference>
<keyword evidence="13" id="KW-0732">Signal</keyword>
<dbReference type="GO" id="GO:0045259">
    <property type="term" value="C:proton-transporting ATP synthase complex"/>
    <property type="evidence" value="ECO:0007669"/>
    <property type="project" value="UniProtKB-KW"/>
</dbReference>
<organism evidence="14 15">
    <name type="scientific">Puniceicoccus vermicola</name>
    <dbReference type="NCBI Taxonomy" id="388746"/>
    <lineage>
        <taxon>Bacteria</taxon>
        <taxon>Pseudomonadati</taxon>
        <taxon>Verrucomicrobiota</taxon>
        <taxon>Opitutia</taxon>
        <taxon>Puniceicoccales</taxon>
        <taxon>Puniceicoccaceae</taxon>
        <taxon>Puniceicoccus</taxon>
    </lineage>
</organism>
<feature type="transmembrane region" description="Helical" evidence="11">
    <location>
        <begin position="267"/>
        <end position="286"/>
    </location>
</feature>
<keyword evidence="10 11" id="KW-0066">ATP synthesis</keyword>
<feature type="chain" id="PRO_5030647799" description="ATP synthase subunit a" evidence="13">
    <location>
        <begin position="22"/>
        <end position="319"/>
    </location>
</feature>
<dbReference type="PROSITE" id="PS00449">
    <property type="entry name" value="ATPASE_A"/>
    <property type="match status" value="1"/>
</dbReference>
<evidence type="ECO:0000256" key="12">
    <source>
        <dbReference type="RuleBase" id="RU000483"/>
    </source>
</evidence>
<comment type="similarity">
    <text evidence="2 11 12">Belongs to the ATPase A chain family.</text>
</comment>
<evidence type="ECO:0000256" key="11">
    <source>
        <dbReference type="HAMAP-Rule" id="MF_01393"/>
    </source>
</evidence>
<keyword evidence="11" id="KW-1003">Cell membrane</keyword>
<feature type="transmembrane region" description="Helical" evidence="11">
    <location>
        <begin position="226"/>
        <end position="247"/>
    </location>
</feature>
<feature type="transmembrane region" description="Helical" evidence="11">
    <location>
        <begin position="99"/>
        <end position="120"/>
    </location>
</feature>
<accession>A0A7X1E2V1</accession>
<comment type="function">
    <text evidence="11 12">Key component of the proton channel; it plays a direct role in the translocation of protons across the membrane.</text>
</comment>
<dbReference type="GO" id="GO:0042777">
    <property type="term" value="P:proton motive force-driven plasma membrane ATP synthesis"/>
    <property type="evidence" value="ECO:0007669"/>
    <property type="project" value="TreeGrafter"/>
</dbReference>
<dbReference type="InterPro" id="IPR023011">
    <property type="entry name" value="ATP_synth_F0_asu_AS"/>
</dbReference>
<keyword evidence="8 11" id="KW-0406">Ion transport</keyword>
<proteinExistence type="inferred from homology"/>
<gene>
    <name evidence="11 14" type="primary">atpB</name>
    <name evidence="14" type="ORF">H5P30_00595</name>
</gene>